<dbReference type="Pfam" id="PF00412">
    <property type="entry name" value="LIM"/>
    <property type="match status" value="2"/>
</dbReference>
<feature type="domain" description="LIM zinc-binding" evidence="8">
    <location>
        <begin position="33"/>
        <end position="92"/>
    </location>
</feature>
<evidence type="ECO:0000259" key="9">
    <source>
        <dbReference type="PROSITE" id="PS50238"/>
    </source>
</evidence>
<evidence type="ECO:0000256" key="6">
    <source>
        <dbReference type="PROSITE-ProRule" id="PRU00125"/>
    </source>
</evidence>
<keyword evidence="4 6" id="KW-0862">Zinc</keyword>
<keyword evidence="2 6" id="KW-0479">Metal-binding</keyword>
<dbReference type="GO" id="GO:0030695">
    <property type="term" value="F:GTPase regulator activity"/>
    <property type="evidence" value="ECO:0007669"/>
    <property type="project" value="UniProtKB-ARBA"/>
</dbReference>
<dbReference type="SUPFAM" id="SSF57716">
    <property type="entry name" value="Glucocorticoid receptor-like (DNA-binding domain)"/>
    <property type="match status" value="3"/>
</dbReference>
<dbReference type="Gene3D" id="2.10.110.10">
    <property type="entry name" value="Cysteine Rich Protein"/>
    <property type="match status" value="3"/>
</dbReference>
<protein>
    <submittedName>
        <fullName evidence="10">Rho-type GTPase activating protein Rga1</fullName>
    </submittedName>
</protein>
<dbReference type="AlphaFoldDB" id="A0AAF0JBZ9"/>
<comment type="subcellular location">
    <subcellularLocation>
        <location evidence="1">Nucleus</location>
    </subcellularLocation>
</comment>
<gene>
    <name evidence="10" type="primary">rga1</name>
    <name evidence="10" type="ORF">MPSI1_000008</name>
</gene>
<name>A0AAF0JBZ9_9BASI</name>
<dbReference type="SUPFAM" id="SSF48350">
    <property type="entry name" value="GTPase activation domain, GAP"/>
    <property type="match status" value="1"/>
</dbReference>
<evidence type="ECO:0000256" key="1">
    <source>
        <dbReference type="ARBA" id="ARBA00004123"/>
    </source>
</evidence>
<dbReference type="GO" id="GO:0046872">
    <property type="term" value="F:metal ion binding"/>
    <property type="evidence" value="ECO:0007669"/>
    <property type="project" value="UniProtKB-KW"/>
</dbReference>
<keyword evidence="3" id="KW-0677">Repeat</keyword>
<evidence type="ECO:0000256" key="5">
    <source>
        <dbReference type="ARBA" id="ARBA00023242"/>
    </source>
</evidence>
<dbReference type="GO" id="GO:0007165">
    <property type="term" value="P:signal transduction"/>
    <property type="evidence" value="ECO:0007669"/>
    <property type="project" value="InterPro"/>
</dbReference>
<dbReference type="Gene3D" id="1.10.555.10">
    <property type="entry name" value="Rho GTPase activation protein"/>
    <property type="match status" value="1"/>
</dbReference>
<sequence length="1125" mass="126840">MDGEVRRRASRKDVVSDGVRQRSEDDAHIRRSQACAACGRWMTGQFVRALGGVYHLDCFRCADCQCTVASKFFSSTEEMTGASQRAFPLCETDYFRRLDLLCSQCGRALRGSYITALGAKYHVEHFTCSVCPRVFGASDSYYEHGGQVYCHFHYSTRFAIQCIGCHTAILKQFVEINRNNADEHWHPECYMIHRYWKIKLGVPTPTTPPTIPLESIRQMPGALNLSPNSSQEALENPEQLSMETLRLEALETPESLLQKQRTMETRVFTIWRVLSSFEESSAACISDMLRHVSNGKYLGGVRYAGRFVLHVEVLFFAIDRLEEQFQRVHAKSIQYVREARMLCKKIVNFFSLFSHSQATGARRMGLTQEFLSLVTGVAHYLKILIRISLTGALRLDQTFGDSEALEMFLSTLDELVRTPHQQQKSIDAMDTDTVHGYTSLPRMRSHRKDSHSLPEAASDLCAHCNKTVEEECLRVQVAHRWHWGCVRCTVCQRGVKKPDVGSQRRENKENHFGTDPCAFATVPLHEMRYKAYERSSKNGKGTTLVYEPYCVSCCSSELHGEFVSVSRLEQYAFLLCVALNRLYTLLRKKHASLQATQASGQDAIEDTESESGSELTVAESGTYRKSQEVKRLESMYLDQHTSSTVRVPHFSTVVDPTTDGGKTDEPRELPPSSNDARPTQLIESKSDTSSTQPLHLGPSIQHRSRTEKERSPTLVRRPALGLGQGRGTSQVNGVDGVEANVDRDVPLHNPWDPEASSAAIVSMVSPRTEAMSKEDRQPLELGTHLPSEEGITLADIPMILQAEQDREQLGGAGVAELRERRTYSSLSAEEMYLLKHVALLRLQQSALSDLVAGEHLLELVDVRRNTFWGKLFKNSRDRKDVRKKGVFGVSLEILVERNGADSTLGATPTPMRIPSFVDDVISAMRQMDVSVEGIFRKNGNVRRLKELVEAIDREQDNVNLLEDNPVQLAALLKRFFRELPDALLTSKLHRLYLGCQQLENEQERHRLLQLITLLLPKAHRDTMEVLFVFLKWVASFSHVDEETGSRMDLPNLATVMCPNVLYSRSEPTRGEAILATKVVAHLLVRQDEFWVVAEDLEAPLKDRQLIASASDLGGAELLKRCAKYA</sequence>
<feature type="region of interest" description="Disordered" evidence="7">
    <location>
        <begin position="647"/>
        <end position="734"/>
    </location>
</feature>
<evidence type="ECO:0000259" key="8">
    <source>
        <dbReference type="PROSITE" id="PS50023"/>
    </source>
</evidence>
<dbReference type="SMART" id="SM00132">
    <property type="entry name" value="LIM"/>
    <property type="match status" value="3"/>
</dbReference>
<feature type="domain" description="LIM zinc-binding" evidence="8">
    <location>
        <begin position="100"/>
        <end position="160"/>
    </location>
</feature>
<evidence type="ECO:0000256" key="3">
    <source>
        <dbReference type="ARBA" id="ARBA00022737"/>
    </source>
</evidence>
<dbReference type="GO" id="GO:0030036">
    <property type="term" value="P:actin cytoskeleton organization"/>
    <property type="evidence" value="ECO:0007669"/>
    <property type="project" value="TreeGrafter"/>
</dbReference>
<dbReference type="Pfam" id="PF00620">
    <property type="entry name" value="RhoGAP"/>
    <property type="match status" value="1"/>
</dbReference>
<dbReference type="InterPro" id="IPR001781">
    <property type="entry name" value="Znf_LIM"/>
</dbReference>
<dbReference type="EMBL" id="CP118375">
    <property type="protein sequence ID" value="WFD41382.1"/>
    <property type="molecule type" value="Genomic_DNA"/>
</dbReference>
<keyword evidence="11" id="KW-1185">Reference proteome</keyword>
<evidence type="ECO:0000256" key="2">
    <source>
        <dbReference type="ARBA" id="ARBA00022723"/>
    </source>
</evidence>
<dbReference type="PROSITE" id="PS50238">
    <property type="entry name" value="RHOGAP"/>
    <property type="match status" value="1"/>
</dbReference>
<feature type="domain" description="Rho-GAP" evidence="9">
    <location>
        <begin position="889"/>
        <end position="1090"/>
    </location>
</feature>
<feature type="compositionally biased region" description="Polar residues" evidence="7">
    <location>
        <begin position="671"/>
        <end position="693"/>
    </location>
</feature>
<dbReference type="PROSITE" id="PS50023">
    <property type="entry name" value="LIM_DOMAIN_2"/>
    <property type="match status" value="2"/>
</dbReference>
<organism evidence="10 11">
    <name type="scientific">Malassezia psittaci</name>
    <dbReference type="NCBI Taxonomy" id="1821823"/>
    <lineage>
        <taxon>Eukaryota</taxon>
        <taxon>Fungi</taxon>
        <taxon>Dikarya</taxon>
        <taxon>Basidiomycota</taxon>
        <taxon>Ustilaginomycotina</taxon>
        <taxon>Malasseziomycetes</taxon>
        <taxon>Malasseziales</taxon>
        <taxon>Malasseziaceae</taxon>
        <taxon>Malassezia</taxon>
    </lineage>
</organism>
<dbReference type="CDD" id="cd09391">
    <property type="entry name" value="LIM1_Lrg1p_like"/>
    <property type="match status" value="1"/>
</dbReference>
<dbReference type="InterPro" id="IPR008936">
    <property type="entry name" value="Rho_GTPase_activation_prot"/>
</dbReference>
<feature type="region of interest" description="Disordered" evidence="7">
    <location>
        <begin position="595"/>
        <end position="624"/>
    </location>
</feature>
<dbReference type="FunFam" id="2.10.110.10:FF:000058">
    <property type="entry name" value="Rho GTPase activator Lrg11"/>
    <property type="match status" value="1"/>
</dbReference>
<dbReference type="GO" id="GO:0005634">
    <property type="term" value="C:nucleus"/>
    <property type="evidence" value="ECO:0007669"/>
    <property type="project" value="UniProtKB-SubCell"/>
</dbReference>
<dbReference type="Proteomes" id="UP001214628">
    <property type="component" value="Chromosome 1"/>
</dbReference>
<dbReference type="GO" id="GO:0005737">
    <property type="term" value="C:cytoplasm"/>
    <property type="evidence" value="ECO:0007669"/>
    <property type="project" value="TreeGrafter"/>
</dbReference>
<reference evidence="10" key="1">
    <citation type="submission" date="2023-02" db="EMBL/GenBank/DDBJ databases">
        <title>Mating type loci evolution in Malassezia.</title>
        <authorList>
            <person name="Coelho M.A."/>
        </authorList>
    </citation>
    <scope>NUCLEOTIDE SEQUENCE</scope>
    <source>
        <strain evidence="10">CBS 14136</strain>
    </source>
</reference>
<accession>A0AAF0JBZ9</accession>
<keyword evidence="5" id="KW-0539">Nucleus</keyword>
<evidence type="ECO:0000313" key="10">
    <source>
        <dbReference type="EMBL" id="WFD41382.1"/>
    </source>
</evidence>
<dbReference type="PANTHER" id="PTHR24215:SF10">
    <property type="entry name" value="RHO-GTPASE-ACTIVATING PROTEIN LRG1"/>
    <property type="match status" value="1"/>
</dbReference>
<dbReference type="PANTHER" id="PTHR24215">
    <property type="entry name" value="RHO-GTPASE-ACTIVATING PROTEIN LRG1"/>
    <property type="match status" value="1"/>
</dbReference>
<dbReference type="SMART" id="SM00324">
    <property type="entry name" value="RhoGAP"/>
    <property type="match status" value="1"/>
</dbReference>
<dbReference type="InterPro" id="IPR000198">
    <property type="entry name" value="RhoGAP_dom"/>
</dbReference>
<keyword evidence="6" id="KW-0440">LIM domain</keyword>
<proteinExistence type="predicted"/>
<dbReference type="PROSITE" id="PS00478">
    <property type="entry name" value="LIM_DOMAIN_1"/>
    <property type="match status" value="2"/>
</dbReference>
<evidence type="ECO:0000256" key="4">
    <source>
        <dbReference type="ARBA" id="ARBA00022833"/>
    </source>
</evidence>
<evidence type="ECO:0000313" key="11">
    <source>
        <dbReference type="Proteomes" id="UP001214628"/>
    </source>
</evidence>
<evidence type="ECO:0000256" key="7">
    <source>
        <dbReference type="SAM" id="MobiDB-lite"/>
    </source>
</evidence>
<dbReference type="CDD" id="cd09392">
    <property type="entry name" value="LIM2_Lrg1p_like"/>
    <property type="match status" value="1"/>
</dbReference>